<gene>
    <name evidence="1" type="ORF">B7492_32670</name>
</gene>
<dbReference type="EMBL" id="CP020746">
    <property type="protein sequence ID" value="ARJ25791.1"/>
    <property type="molecule type" value="Genomic_DNA"/>
</dbReference>
<proteinExistence type="predicted"/>
<geneLocation type="plasmid" evidence="1 2">
    <name>unnamed3</name>
</geneLocation>
<keyword evidence="1" id="KW-0614">Plasmid</keyword>
<organism evidence="1 2">
    <name type="scientific">Bacillus mycoides</name>
    <dbReference type="NCBI Taxonomy" id="1405"/>
    <lineage>
        <taxon>Bacteria</taxon>
        <taxon>Bacillati</taxon>
        <taxon>Bacillota</taxon>
        <taxon>Bacilli</taxon>
        <taxon>Bacillales</taxon>
        <taxon>Bacillaceae</taxon>
        <taxon>Bacillus</taxon>
        <taxon>Bacillus cereus group</taxon>
    </lineage>
</organism>
<protein>
    <submittedName>
        <fullName evidence="1">Uncharacterized protein</fullName>
    </submittedName>
</protein>
<reference evidence="1 2" key="1">
    <citation type="submission" date="2017-04" db="EMBL/GenBank/DDBJ databases">
        <title>The Characteristic of a Fine Plant Growth-Promoting Rhizobacteria Bacillus mycoides Gnyt1 and its Whole Genome Sequencing Analysis.</title>
        <authorList>
            <person name="Li J.H."/>
            <person name="Yao T."/>
        </authorList>
    </citation>
    <scope>NUCLEOTIDE SEQUENCE [LARGE SCALE GENOMIC DNA]</scope>
    <source>
        <strain evidence="1 2">Gnyt1</strain>
        <plasmid evidence="2">Plasmid unnamed3</plasmid>
    </source>
</reference>
<dbReference type="Proteomes" id="UP000192932">
    <property type="component" value="Plasmid unnamed3"/>
</dbReference>
<evidence type="ECO:0000313" key="1">
    <source>
        <dbReference type="EMBL" id="ARJ25791.1"/>
    </source>
</evidence>
<name>A0A1W6AJ79_BACMY</name>
<accession>A0A1W6AJ79</accession>
<evidence type="ECO:0000313" key="2">
    <source>
        <dbReference type="Proteomes" id="UP000192932"/>
    </source>
</evidence>
<dbReference type="RefSeq" id="WP_085313505.1">
    <property type="nucleotide sequence ID" value="NZ_CP020746.1"/>
</dbReference>
<sequence>MQLEESLVHLVDNLKPLFLERANRDSIIIDIKNNEDLQEELWEVFANMVVTNEIDLFAPNIHEFFNLILPHFAFKVDSIVENLKMAKQLEGILIKYNTNFKVKQFFSAWKEQEHIVHLGTPLIGGEFQVREVVKTFCETDLSEPLGTDSLSCKPTEGSYYDLGIKGYKYNEIPYCKKCLKKLYEHVELRDGDLIYPCEKVQDLEDRGLIQEKDE</sequence>
<dbReference type="AlphaFoldDB" id="A0A1W6AJ79"/>